<dbReference type="RefSeq" id="WP_322621195.1">
    <property type="nucleotide sequence ID" value="NZ_JBFBAN010000028.1"/>
</dbReference>
<dbReference type="GO" id="GO:0003735">
    <property type="term" value="F:structural constituent of ribosome"/>
    <property type="evidence" value="ECO:0007669"/>
    <property type="project" value="InterPro"/>
</dbReference>
<organism evidence="9 10">
    <name type="scientific">Streptomyces acidicola</name>
    <dbReference type="NCBI Taxonomy" id="2596892"/>
    <lineage>
        <taxon>Bacteria</taxon>
        <taxon>Bacillati</taxon>
        <taxon>Actinomycetota</taxon>
        <taxon>Actinomycetes</taxon>
        <taxon>Kitasatosporales</taxon>
        <taxon>Streptomycetaceae</taxon>
        <taxon>Streptomyces</taxon>
    </lineage>
</organism>
<keyword evidence="6 8" id="KW-0687">Ribonucleoprotein</keyword>
<keyword evidence="3 8" id="KW-0699">rRNA-binding</keyword>
<dbReference type="GO" id="GO:0015935">
    <property type="term" value="C:small ribosomal subunit"/>
    <property type="evidence" value="ECO:0007669"/>
    <property type="project" value="TreeGrafter"/>
</dbReference>
<keyword evidence="4 8" id="KW-0694">RNA-binding</keyword>
<protein>
    <recommendedName>
        <fullName evidence="7 8">Small ribosomal subunit protein bS20</fullName>
    </recommendedName>
</protein>
<evidence type="ECO:0000256" key="4">
    <source>
        <dbReference type="ARBA" id="ARBA00022884"/>
    </source>
</evidence>
<sequence>MANIKSQIKRIKTNEKARLRNKAVKSSLKTAIRKTREATAAGDVEKATVALREASRKLDKAVSKGVIHKNQAANKKSALASQVTALKG</sequence>
<dbReference type="PANTHER" id="PTHR33398">
    <property type="entry name" value="30S RIBOSOMAL PROTEIN S20"/>
    <property type="match status" value="1"/>
</dbReference>
<dbReference type="InterPro" id="IPR002583">
    <property type="entry name" value="Ribosomal_bS20"/>
</dbReference>
<evidence type="ECO:0000256" key="3">
    <source>
        <dbReference type="ARBA" id="ARBA00022730"/>
    </source>
</evidence>
<dbReference type="Pfam" id="PF01649">
    <property type="entry name" value="Ribosomal_S20p"/>
    <property type="match status" value="1"/>
</dbReference>
<accession>A0A5N8X5K7</accession>
<dbReference type="AlphaFoldDB" id="A0A5N8X5K7"/>
<evidence type="ECO:0000256" key="8">
    <source>
        <dbReference type="HAMAP-Rule" id="MF_00500"/>
    </source>
</evidence>
<dbReference type="GO" id="GO:0006412">
    <property type="term" value="P:translation"/>
    <property type="evidence" value="ECO:0007669"/>
    <property type="project" value="UniProtKB-UniRule"/>
</dbReference>
<proteinExistence type="inferred from homology"/>
<evidence type="ECO:0000256" key="5">
    <source>
        <dbReference type="ARBA" id="ARBA00022980"/>
    </source>
</evidence>
<dbReference type="SUPFAM" id="SSF46992">
    <property type="entry name" value="Ribosomal protein S20"/>
    <property type="match status" value="1"/>
</dbReference>
<evidence type="ECO:0000256" key="7">
    <source>
        <dbReference type="ARBA" id="ARBA00035136"/>
    </source>
</evidence>
<dbReference type="NCBIfam" id="TIGR00029">
    <property type="entry name" value="S20"/>
    <property type="match status" value="1"/>
</dbReference>
<dbReference type="InterPro" id="IPR036510">
    <property type="entry name" value="Ribosomal_bS20_sf"/>
</dbReference>
<comment type="caution">
    <text evidence="9">The sequence shown here is derived from an EMBL/GenBank/DDBJ whole genome shotgun (WGS) entry which is preliminary data.</text>
</comment>
<keyword evidence="5 8" id="KW-0689">Ribosomal protein</keyword>
<dbReference type="GO" id="GO:0005829">
    <property type="term" value="C:cytosol"/>
    <property type="evidence" value="ECO:0007669"/>
    <property type="project" value="TreeGrafter"/>
</dbReference>
<reference evidence="9 10" key="1">
    <citation type="submission" date="2019-09" db="EMBL/GenBank/DDBJ databases">
        <authorList>
            <person name="Duangmal K."/>
            <person name="Teo W.F.A."/>
            <person name="Lipun K."/>
        </authorList>
    </citation>
    <scope>NUCLEOTIDE SEQUENCE [LARGE SCALE GENOMIC DNA]</scope>
    <source>
        <strain evidence="9 10">K1PN6</strain>
    </source>
</reference>
<dbReference type="Gene3D" id="1.20.58.110">
    <property type="entry name" value="Ribosomal protein S20"/>
    <property type="match status" value="1"/>
</dbReference>
<dbReference type="HAMAP" id="MF_00500">
    <property type="entry name" value="Ribosomal_bS20"/>
    <property type="match status" value="1"/>
</dbReference>
<dbReference type="PANTHER" id="PTHR33398:SF1">
    <property type="entry name" value="SMALL RIBOSOMAL SUBUNIT PROTEIN BS20C"/>
    <property type="match status" value="1"/>
</dbReference>
<keyword evidence="10" id="KW-1185">Reference proteome</keyword>
<comment type="similarity">
    <text evidence="2 8">Belongs to the bacterial ribosomal protein bS20 family.</text>
</comment>
<evidence type="ECO:0000313" key="10">
    <source>
        <dbReference type="Proteomes" id="UP000373149"/>
    </source>
</evidence>
<dbReference type="Proteomes" id="UP000373149">
    <property type="component" value="Unassembled WGS sequence"/>
</dbReference>
<comment type="function">
    <text evidence="1 8">Binds directly to 16S ribosomal RNA.</text>
</comment>
<dbReference type="FunFam" id="1.20.58.110:FF:000001">
    <property type="entry name" value="30S ribosomal protein S20"/>
    <property type="match status" value="1"/>
</dbReference>
<dbReference type="EMBL" id="VMNX01000222">
    <property type="protein sequence ID" value="MPY53845.1"/>
    <property type="molecule type" value="Genomic_DNA"/>
</dbReference>
<dbReference type="GO" id="GO:0070181">
    <property type="term" value="F:small ribosomal subunit rRNA binding"/>
    <property type="evidence" value="ECO:0007669"/>
    <property type="project" value="TreeGrafter"/>
</dbReference>
<gene>
    <name evidence="8" type="primary">rpsT</name>
    <name evidence="9" type="ORF">FPZ41_36890</name>
</gene>
<evidence type="ECO:0000256" key="6">
    <source>
        <dbReference type="ARBA" id="ARBA00023274"/>
    </source>
</evidence>
<name>A0A5N8X5K7_9ACTN</name>
<evidence type="ECO:0000313" key="9">
    <source>
        <dbReference type="EMBL" id="MPY53845.1"/>
    </source>
</evidence>
<evidence type="ECO:0000256" key="2">
    <source>
        <dbReference type="ARBA" id="ARBA00007634"/>
    </source>
</evidence>
<evidence type="ECO:0000256" key="1">
    <source>
        <dbReference type="ARBA" id="ARBA00003134"/>
    </source>
</evidence>